<reference evidence="3" key="1">
    <citation type="journal article" date="2023" name="Mol. Phylogenet. Evol.">
        <title>Genome-scale phylogeny and comparative genomics of the fungal order Sordariales.</title>
        <authorList>
            <person name="Hensen N."/>
            <person name="Bonometti L."/>
            <person name="Westerberg I."/>
            <person name="Brannstrom I.O."/>
            <person name="Guillou S."/>
            <person name="Cros-Aarteil S."/>
            <person name="Calhoun S."/>
            <person name="Haridas S."/>
            <person name="Kuo A."/>
            <person name="Mondo S."/>
            <person name="Pangilinan J."/>
            <person name="Riley R."/>
            <person name="LaButti K."/>
            <person name="Andreopoulos B."/>
            <person name="Lipzen A."/>
            <person name="Chen C."/>
            <person name="Yan M."/>
            <person name="Daum C."/>
            <person name="Ng V."/>
            <person name="Clum A."/>
            <person name="Steindorff A."/>
            <person name="Ohm R.A."/>
            <person name="Martin F."/>
            <person name="Silar P."/>
            <person name="Natvig D.O."/>
            <person name="Lalanne C."/>
            <person name="Gautier V."/>
            <person name="Ament-Velasquez S.L."/>
            <person name="Kruys A."/>
            <person name="Hutchinson M.I."/>
            <person name="Powell A.J."/>
            <person name="Barry K."/>
            <person name="Miller A.N."/>
            <person name="Grigoriev I.V."/>
            <person name="Debuchy R."/>
            <person name="Gladieux P."/>
            <person name="Hiltunen Thoren M."/>
            <person name="Johannesson H."/>
        </authorList>
    </citation>
    <scope>NUCLEOTIDE SEQUENCE</scope>
    <source>
        <strain evidence="3">PSN243</strain>
    </source>
</reference>
<keyword evidence="2" id="KW-1133">Transmembrane helix</keyword>
<dbReference type="AlphaFoldDB" id="A0AAV9H4D9"/>
<evidence type="ECO:0000256" key="1">
    <source>
        <dbReference type="SAM" id="MobiDB-lite"/>
    </source>
</evidence>
<proteinExistence type="predicted"/>
<organism evidence="3 4">
    <name type="scientific">Podospora aff. communis PSN243</name>
    <dbReference type="NCBI Taxonomy" id="3040156"/>
    <lineage>
        <taxon>Eukaryota</taxon>
        <taxon>Fungi</taxon>
        <taxon>Dikarya</taxon>
        <taxon>Ascomycota</taxon>
        <taxon>Pezizomycotina</taxon>
        <taxon>Sordariomycetes</taxon>
        <taxon>Sordariomycetidae</taxon>
        <taxon>Sordariales</taxon>
        <taxon>Podosporaceae</taxon>
        <taxon>Podospora</taxon>
    </lineage>
</organism>
<evidence type="ECO:0000256" key="2">
    <source>
        <dbReference type="SAM" id="Phobius"/>
    </source>
</evidence>
<evidence type="ECO:0008006" key="5">
    <source>
        <dbReference type="Google" id="ProtNLM"/>
    </source>
</evidence>
<keyword evidence="4" id="KW-1185">Reference proteome</keyword>
<keyword evidence="2" id="KW-0812">Transmembrane</keyword>
<sequence>MSSPSQIAEPGVRPSSGLPSSTAPGGAQGKTYKAYGQDYQFAERLSNPPPEFVIGSSIDEHSAPVAAQTDGTHENTIENGSANGQDSSFKESQRRESIWRPPLEKPWYKKVPKMWWISTGITVIGSTVVILAILAAMGTFSGHESSADSATSSSAPSPTPSASCTGASCSSTTSSAHPIPTDTVKECTNSKTFTEHVSWAGIVDADYDTVYPSSQPKSAESCCSVCYQANGCGGWMYDGDNKFTPCVYLTIKSKGGGTDPDGKCPEGHADRTSISIDSNKAAVGGLGPCSRELTKT</sequence>
<comment type="caution">
    <text evidence="3">The sequence shown here is derived from an EMBL/GenBank/DDBJ whole genome shotgun (WGS) entry which is preliminary data.</text>
</comment>
<protein>
    <recommendedName>
        <fullName evidence="5">Apple domain-containing protein</fullName>
    </recommendedName>
</protein>
<keyword evidence="2" id="KW-0472">Membrane</keyword>
<accession>A0AAV9H4D9</accession>
<feature type="region of interest" description="Disordered" evidence="1">
    <location>
        <begin position="1"/>
        <end position="32"/>
    </location>
</feature>
<feature type="compositionally biased region" description="Basic and acidic residues" evidence="1">
    <location>
        <begin position="88"/>
        <end position="97"/>
    </location>
</feature>
<reference evidence="3" key="2">
    <citation type="submission" date="2023-05" db="EMBL/GenBank/DDBJ databases">
        <authorList>
            <consortium name="Lawrence Berkeley National Laboratory"/>
            <person name="Steindorff A."/>
            <person name="Hensen N."/>
            <person name="Bonometti L."/>
            <person name="Westerberg I."/>
            <person name="Brannstrom I.O."/>
            <person name="Guillou S."/>
            <person name="Cros-Aarteil S."/>
            <person name="Calhoun S."/>
            <person name="Haridas S."/>
            <person name="Kuo A."/>
            <person name="Mondo S."/>
            <person name="Pangilinan J."/>
            <person name="Riley R."/>
            <person name="Labutti K."/>
            <person name="Andreopoulos B."/>
            <person name="Lipzen A."/>
            <person name="Chen C."/>
            <person name="Yanf M."/>
            <person name="Daum C."/>
            <person name="Ng V."/>
            <person name="Clum A."/>
            <person name="Ohm R."/>
            <person name="Martin F."/>
            <person name="Silar P."/>
            <person name="Natvig D."/>
            <person name="Lalanne C."/>
            <person name="Gautier V."/>
            <person name="Ament-Velasquez S.L."/>
            <person name="Kruys A."/>
            <person name="Hutchinson M.I."/>
            <person name="Powell A.J."/>
            <person name="Barry K."/>
            <person name="Miller A.N."/>
            <person name="Grigoriev I.V."/>
            <person name="Debuchy R."/>
            <person name="Gladieux P."/>
            <person name="Thoren M.H."/>
            <person name="Johannesson H."/>
        </authorList>
    </citation>
    <scope>NUCLEOTIDE SEQUENCE</scope>
    <source>
        <strain evidence="3">PSN243</strain>
    </source>
</reference>
<name>A0AAV9H4D9_9PEZI</name>
<feature type="region of interest" description="Disordered" evidence="1">
    <location>
        <begin position="45"/>
        <end position="97"/>
    </location>
</feature>
<dbReference type="EMBL" id="MU865916">
    <property type="protein sequence ID" value="KAK4454741.1"/>
    <property type="molecule type" value="Genomic_DNA"/>
</dbReference>
<feature type="transmembrane region" description="Helical" evidence="2">
    <location>
        <begin position="115"/>
        <end position="137"/>
    </location>
</feature>
<feature type="compositionally biased region" description="Polar residues" evidence="1">
    <location>
        <begin position="77"/>
        <end position="87"/>
    </location>
</feature>
<gene>
    <name evidence="3" type="ORF">QBC34DRAFT_140084</name>
</gene>
<evidence type="ECO:0000313" key="3">
    <source>
        <dbReference type="EMBL" id="KAK4454741.1"/>
    </source>
</evidence>
<evidence type="ECO:0000313" key="4">
    <source>
        <dbReference type="Proteomes" id="UP001321760"/>
    </source>
</evidence>
<dbReference type="Proteomes" id="UP001321760">
    <property type="component" value="Unassembled WGS sequence"/>
</dbReference>